<dbReference type="EMBL" id="FWXO01000001">
    <property type="protein sequence ID" value="SMC36689.1"/>
    <property type="molecule type" value="Genomic_DNA"/>
</dbReference>
<feature type="transmembrane region" description="Helical" evidence="1">
    <location>
        <begin position="21"/>
        <end position="40"/>
    </location>
</feature>
<accession>A0A1W1YKL8</accession>
<dbReference type="STRING" id="504486.SAMN05660703_0592"/>
<evidence type="ECO:0000313" key="2">
    <source>
        <dbReference type="EMBL" id="SMC36689.1"/>
    </source>
</evidence>
<dbReference type="Proteomes" id="UP000192360">
    <property type="component" value="Unassembled WGS sequence"/>
</dbReference>
<dbReference type="AlphaFoldDB" id="A0A1W1YKL8"/>
<keyword evidence="1" id="KW-1133">Transmembrane helix</keyword>
<gene>
    <name evidence="2" type="ORF">SAMN05660703_0592</name>
</gene>
<keyword evidence="1" id="KW-0472">Membrane</keyword>
<organism evidence="2 3">
    <name type="scientific">Cellulophaga tyrosinoxydans</name>
    <dbReference type="NCBI Taxonomy" id="504486"/>
    <lineage>
        <taxon>Bacteria</taxon>
        <taxon>Pseudomonadati</taxon>
        <taxon>Bacteroidota</taxon>
        <taxon>Flavobacteriia</taxon>
        <taxon>Flavobacteriales</taxon>
        <taxon>Flavobacteriaceae</taxon>
        <taxon>Cellulophaga</taxon>
    </lineage>
</organism>
<proteinExistence type="predicted"/>
<evidence type="ECO:0008006" key="4">
    <source>
        <dbReference type="Google" id="ProtNLM"/>
    </source>
</evidence>
<evidence type="ECO:0000256" key="1">
    <source>
        <dbReference type="SAM" id="Phobius"/>
    </source>
</evidence>
<name>A0A1W1YKL8_9FLAO</name>
<sequence>MICKTNIQLLRLFCLIRSKNKVIFNVGLILLISLNSLSAFSQSPSDALLMPSKNICILVSYESGNFNQYWEGNYLRKNASIGTLSRKTITTMAAIGIIKDLNAYISLPYIKTASSEPNGGHFAGAKGLQDIAIAFKYRTTEKTLDSGDLSLFTTLSFATPSSDYLSDYMPYSIGLGTSEFGIREIAKFQFKNGFYAQAMVGYFWRGYTEAERDYYYNNGSFYSNIMDVPNAWNFEGGLGVWLIDNRLKIEASYIGIRSTSGDNIRAYNAPQPTNRVNIDRIALSAQYYFKGIKGLGVLAYHNNVVNGLNTGKFSNSGLGLNYQFNYAKNINAEPNEK</sequence>
<reference evidence="2 3" key="1">
    <citation type="submission" date="2017-04" db="EMBL/GenBank/DDBJ databases">
        <authorList>
            <person name="Afonso C.L."/>
            <person name="Miller P.J."/>
            <person name="Scott M.A."/>
            <person name="Spackman E."/>
            <person name="Goraichik I."/>
            <person name="Dimitrov K.M."/>
            <person name="Suarez D.L."/>
            <person name="Swayne D.E."/>
        </authorList>
    </citation>
    <scope>NUCLEOTIDE SEQUENCE [LARGE SCALE GENOMIC DNA]</scope>
    <source>
        <strain evidence="2 3">DSM 21164</strain>
    </source>
</reference>
<keyword evidence="1" id="KW-0812">Transmembrane</keyword>
<keyword evidence="3" id="KW-1185">Reference proteome</keyword>
<evidence type="ECO:0000313" key="3">
    <source>
        <dbReference type="Proteomes" id="UP000192360"/>
    </source>
</evidence>
<protein>
    <recommendedName>
        <fullName evidence="4">MetA-pathway of phenol degradation</fullName>
    </recommendedName>
</protein>